<feature type="domain" description="General secretion pathway GspH" evidence="12">
    <location>
        <begin position="62"/>
        <end position="179"/>
    </location>
</feature>
<dbReference type="RefSeq" id="WP_092016492.1">
    <property type="nucleotide sequence ID" value="NZ_FOYW01000004.1"/>
</dbReference>
<keyword evidence="5" id="KW-0997">Cell inner membrane</keyword>
<evidence type="ECO:0000256" key="1">
    <source>
        <dbReference type="ARBA" id="ARBA00004377"/>
    </source>
</evidence>
<evidence type="ECO:0000256" key="11">
    <source>
        <dbReference type="SAM" id="Phobius"/>
    </source>
</evidence>
<dbReference type="GO" id="GO:0015628">
    <property type="term" value="P:protein secretion by the type II secretion system"/>
    <property type="evidence" value="ECO:0007669"/>
    <property type="project" value="InterPro"/>
</dbReference>
<keyword evidence="8 11" id="KW-0472">Membrane</keyword>
<keyword evidence="7 11" id="KW-1133">Transmembrane helix</keyword>
<organism evidence="13 14">
    <name type="scientific">Marinobacter daqiaonensis</name>
    <dbReference type="NCBI Taxonomy" id="650891"/>
    <lineage>
        <taxon>Bacteria</taxon>
        <taxon>Pseudomonadati</taxon>
        <taxon>Pseudomonadota</taxon>
        <taxon>Gammaproteobacteria</taxon>
        <taxon>Pseudomonadales</taxon>
        <taxon>Marinobacteraceae</taxon>
        <taxon>Marinobacter</taxon>
    </lineage>
</organism>
<dbReference type="InterPro" id="IPR045584">
    <property type="entry name" value="Pilin-like"/>
</dbReference>
<evidence type="ECO:0000256" key="6">
    <source>
        <dbReference type="ARBA" id="ARBA00022692"/>
    </source>
</evidence>
<keyword evidence="4" id="KW-0488">Methylation</keyword>
<dbReference type="GO" id="GO:0005886">
    <property type="term" value="C:plasma membrane"/>
    <property type="evidence" value="ECO:0007669"/>
    <property type="project" value="UniProtKB-SubCell"/>
</dbReference>
<comment type="similarity">
    <text evidence="9">Belongs to the GSP H family.</text>
</comment>
<protein>
    <recommendedName>
        <fullName evidence="2">Type II secretion system protein H</fullName>
    </recommendedName>
    <alternativeName>
        <fullName evidence="10">General secretion pathway protein H</fullName>
    </alternativeName>
</protein>
<dbReference type="Pfam" id="PF07963">
    <property type="entry name" value="N_methyl"/>
    <property type="match status" value="1"/>
</dbReference>
<dbReference type="Proteomes" id="UP000198644">
    <property type="component" value="Unassembled WGS sequence"/>
</dbReference>
<evidence type="ECO:0000313" key="13">
    <source>
        <dbReference type="EMBL" id="SFR86520.1"/>
    </source>
</evidence>
<dbReference type="Gene3D" id="3.55.40.10">
    <property type="entry name" value="minor pseudopilin epsh domain"/>
    <property type="match status" value="1"/>
</dbReference>
<feature type="transmembrane region" description="Helical" evidence="11">
    <location>
        <begin position="32"/>
        <end position="50"/>
    </location>
</feature>
<keyword evidence="6 11" id="KW-0812">Transmembrane</keyword>
<dbReference type="EMBL" id="FOYW01000004">
    <property type="protein sequence ID" value="SFR86520.1"/>
    <property type="molecule type" value="Genomic_DNA"/>
</dbReference>
<dbReference type="OrthoDB" id="6886961at2"/>
<keyword evidence="14" id="KW-1185">Reference proteome</keyword>
<evidence type="ECO:0000256" key="9">
    <source>
        <dbReference type="ARBA" id="ARBA00025772"/>
    </source>
</evidence>
<proteinExistence type="inferred from homology"/>
<evidence type="ECO:0000256" key="4">
    <source>
        <dbReference type="ARBA" id="ARBA00022481"/>
    </source>
</evidence>
<evidence type="ECO:0000256" key="7">
    <source>
        <dbReference type="ARBA" id="ARBA00022989"/>
    </source>
</evidence>
<dbReference type="InterPro" id="IPR022346">
    <property type="entry name" value="T2SS_GspH"/>
</dbReference>
<evidence type="ECO:0000256" key="8">
    <source>
        <dbReference type="ARBA" id="ARBA00023136"/>
    </source>
</evidence>
<sequence>MPALGDRTFLWSLAFLPMTIYRKDAGLTLIELVVVVTIVGIVASLALPSFGNLLRSQQRHGAAADLVRLLNTARSTAISERTLVTVCPLNPAGTCTRNWSGTITAFRDPHRTRKMTVPSQVIHVLPDASAGSRIGSTGIFNYLAFEATGRAGSHIGNILWCPAEGDASQAAQVVVNWGGRVRVARDHDGDGVVEDAGGSPVICP</sequence>
<dbReference type="AlphaFoldDB" id="A0A1I6K6N9"/>
<accession>A0A1I6K6N9</accession>
<dbReference type="NCBIfam" id="TIGR02532">
    <property type="entry name" value="IV_pilin_GFxxxE"/>
    <property type="match status" value="1"/>
</dbReference>
<dbReference type="STRING" id="650891.SAMN05216203_3562"/>
<dbReference type="InterPro" id="IPR012902">
    <property type="entry name" value="N_methyl_site"/>
</dbReference>
<evidence type="ECO:0000256" key="3">
    <source>
        <dbReference type="ARBA" id="ARBA00022475"/>
    </source>
</evidence>
<evidence type="ECO:0000256" key="5">
    <source>
        <dbReference type="ARBA" id="ARBA00022519"/>
    </source>
</evidence>
<evidence type="ECO:0000313" key="14">
    <source>
        <dbReference type="Proteomes" id="UP000198644"/>
    </source>
</evidence>
<dbReference type="Pfam" id="PF12019">
    <property type="entry name" value="GspH"/>
    <property type="match status" value="1"/>
</dbReference>
<name>A0A1I6K6N9_9GAMM</name>
<gene>
    <name evidence="13" type="ORF">SAMN05216203_3562</name>
</gene>
<evidence type="ECO:0000256" key="2">
    <source>
        <dbReference type="ARBA" id="ARBA00021549"/>
    </source>
</evidence>
<evidence type="ECO:0000259" key="12">
    <source>
        <dbReference type="Pfam" id="PF12019"/>
    </source>
</evidence>
<reference evidence="13 14" key="1">
    <citation type="submission" date="2016-10" db="EMBL/GenBank/DDBJ databases">
        <authorList>
            <person name="de Groot N.N."/>
        </authorList>
    </citation>
    <scope>NUCLEOTIDE SEQUENCE [LARGE SCALE GENOMIC DNA]</scope>
    <source>
        <strain evidence="13 14">CGMCC 1.9167</strain>
    </source>
</reference>
<comment type="subcellular location">
    <subcellularLocation>
        <location evidence="1">Cell inner membrane</location>
        <topology evidence="1">Single-pass membrane protein</topology>
    </subcellularLocation>
</comment>
<keyword evidence="3" id="KW-1003">Cell membrane</keyword>
<dbReference type="SUPFAM" id="SSF54523">
    <property type="entry name" value="Pili subunits"/>
    <property type="match status" value="1"/>
</dbReference>
<evidence type="ECO:0000256" key="10">
    <source>
        <dbReference type="ARBA" id="ARBA00030775"/>
    </source>
</evidence>
<dbReference type="PROSITE" id="PS00409">
    <property type="entry name" value="PROKAR_NTER_METHYL"/>
    <property type="match status" value="1"/>
</dbReference>
<dbReference type="GO" id="GO:0015627">
    <property type="term" value="C:type II protein secretion system complex"/>
    <property type="evidence" value="ECO:0007669"/>
    <property type="project" value="InterPro"/>
</dbReference>